<sequence length="148" mass="16827">MHVACYCTSCRTAGREFEQALDSVSVVADDGGTRFVLYRKDRVVQTAGANRLSEHRLKPDSPTRRMVATCCNTPMLLEFTKGHWLTFYRDCLPEAIPALEMRVMTEDKPAAVILPNDLPNYATHSGKFMWKLLASWAAMGFRRPRVTW</sequence>
<dbReference type="EMBL" id="SMCS01000001">
    <property type="protein sequence ID" value="TCV97707.1"/>
    <property type="molecule type" value="Genomic_DNA"/>
</dbReference>
<protein>
    <recommendedName>
        <fullName evidence="3">CENP-V/GFA domain-containing protein</fullName>
    </recommendedName>
</protein>
<reference evidence="1 2" key="1">
    <citation type="submission" date="2019-03" db="EMBL/GenBank/DDBJ databases">
        <title>Above-ground endophytic microbial communities from plants in different locations in the United States.</title>
        <authorList>
            <person name="Frank C."/>
        </authorList>
    </citation>
    <scope>NUCLEOTIDE SEQUENCE [LARGE SCALE GENOMIC DNA]</scope>
    <source>
        <strain evidence="1 2">LP_13_YM</strain>
    </source>
</reference>
<gene>
    <name evidence="1" type="ORF">EC912_101724</name>
</gene>
<name>A0A4R3YX12_9GAMM</name>
<proteinExistence type="predicted"/>
<evidence type="ECO:0000313" key="1">
    <source>
        <dbReference type="EMBL" id="TCV97707.1"/>
    </source>
</evidence>
<dbReference type="AlphaFoldDB" id="A0A4R3YX12"/>
<dbReference type="InterPro" id="IPR011057">
    <property type="entry name" value="Mss4-like_sf"/>
</dbReference>
<comment type="caution">
    <text evidence="1">The sequence shown here is derived from an EMBL/GenBank/DDBJ whole genome shotgun (WGS) entry which is preliminary data.</text>
</comment>
<keyword evidence="2" id="KW-1185">Reference proteome</keyword>
<accession>A0A4R3YX12</accession>
<dbReference type="Proteomes" id="UP000295645">
    <property type="component" value="Unassembled WGS sequence"/>
</dbReference>
<evidence type="ECO:0008006" key="3">
    <source>
        <dbReference type="Google" id="ProtNLM"/>
    </source>
</evidence>
<dbReference type="SUPFAM" id="SSF51316">
    <property type="entry name" value="Mss4-like"/>
    <property type="match status" value="1"/>
</dbReference>
<organism evidence="1 2">
    <name type="scientific">Luteibacter rhizovicinus</name>
    <dbReference type="NCBI Taxonomy" id="242606"/>
    <lineage>
        <taxon>Bacteria</taxon>
        <taxon>Pseudomonadati</taxon>
        <taxon>Pseudomonadota</taxon>
        <taxon>Gammaproteobacteria</taxon>
        <taxon>Lysobacterales</taxon>
        <taxon>Rhodanobacteraceae</taxon>
        <taxon>Luteibacter</taxon>
    </lineage>
</organism>
<evidence type="ECO:0000313" key="2">
    <source>
        <dbReference type="Proteomes" id="UP000295645"/>
    </source>
</evidence>